<dbReference type="HOGENOM" id="CLU_061260_0_0_1"/>
<dbReference type="Proteomes" id="UP000014760">
    <property type="component" value="Unassembled WGS sequence"/>
</dbReference>
<dbReference type="EMBL" id="KB308480">
    <property type="protein sequence ID" value="ELT97712.1"/>
    <property type="molecule type" value="Genomic_DNA"/>
</dbReference>
<dbReference type="Pfam" id="PF25203">
    <property type="entry name" value="PB_DAAF9"/>
    <property type="match status" value="1"/>
</dbReference>
<dbReference type="EnsemblMetazoa" id="CapteT187846">
    <property type="protein sequence ID" value="CapteP187846"/>
    <property type="gene ID" value="CapteG187846"/>
</dbReference>
<proteinExistence type="predicted"/>
<dbReference type="STRING" id="283909.R7TVU5"/>
<dbReference type="Pfam" id="PF23281">
    <property type="entry name" value="DAAF9_N"/>
    <property type="match status" value="1"/>
</dbReference>
<reference evidence="3 5" key="2">
    <citation type="journal article" date="2013" name="Nature">
        <title>Insights into bilaterian evolution from three spiralian genomes.</title>
        <authorList>
            <person name="Simakov O."/>
            <person name="Marletaz F."/>
            <person name="Cho S.J."/>
            <person name="Edsinger-Gonzales E."/>
            <person name="Havlak P."/>
            <person name="Hellsten U."/>
            <person name="Kuo D.H."/>
            <person name="Larsson T."/>
            <person name="Lv J."/>
            <person name="Arendt D."/>
            <person name="Savage R."/>
            <person name="Osoegawa K."/>
            <person name="de Jong P."/>
            <person name="Grimwood J."/>
            <person name="Chapman J.A."/>
            <person name="Shapiro H."/>
            <person name="Aerts A."/>
            <person name="Otillar R.P."/>
            <person name="Terry A.Y."/>
            <person name="Boore J.L."/>
            <person name="Grigoriev I.V."/>
            <person name="Lindberg D.R."/>
            <person name="Seaver E.C."/>
            <person name="Weisblat D.A."/>
            <person name="Putnam N.H."/>
            <person name="Rokhsar D.S."/>
        </authorList>
    </citation>
    <scope>NUCLEOTIDE SEQUENCE</scope>
    <source>
        <strain evidence="3 5">I ESC-2004</strain>
    </source>
</reference>
<dbReference type="PANTHER" id="PTHR33664:SF1">
    <property type="entry name" value="DYNEIN AXONEMAL ASSEMBLY FACTOR 9"/>
    <property type="match status" value="1"/>
</dbReference>
<dbReference type="PANTHER" id="PTHR33664">
    <property type="entry name" value="RCG26366"/>
    <property type="match status" value="1"/>
</dbReference>
<evidence type="ECO:0000313" key="3">
    <source>
        <dbReference type="EMBL" id="ELT97712.1"/>
    </source>
</evidence>
<sequence length="382" mass="43399">MASKNSHRRVKISRMVGRQMANKILALQIKCKGQILWLTPQKNYKVIDYCSILNLKTETCEPISSRLRRLQGLLSTEGSPGKSPDALLCILGIDSWYNDGMKEMADFLLANLFDSRKIEIARSGYEDEEIEDMMFVLRSDRVEVFCNPINYHFLLPYIAHWKNLRIHCLEEKDYDDQDKAEEFKIHSLVAMLHGCERIGIPFNRTDSGQIKPFDKMVIEKWPIIQGFAVEGLGGGGFFTLKYEVFEMSSFLGDIYEAIDPLVLEALITEPLVTYFTHGRTGRGDQQCPGPKPFVLIGDHTCRSSIDSAMKGNITNLKDQCLISDATQPLHMICQAMSPRSSLLACRTYFLKNAFVPQTCFKRASLIRAKETTFFMTSTLCIA</sequence>
<feature type="domain" description="DAAF9 N-terminal" evidence="1">
    <location>
        <begin position="64"/>
        <end position="256"/>
    </location>
</feature>
<dbReference type="AlphaFoldDB" id="R7TVU5"/>
<evidence type="ECO:0000259" key="2">
    <source>
        <dbReference type="Pfam" id="PF25203"/>
    </source>
</evidence>
<dbReference type="InterPro" id="IPR040342">
    <property type="entry name" value="DNAAF9"/>
</dbReference>
<dbReference type="InterPro" id="IPR058844">
    <property type="entry name" value="PB_DAAF9"/>
</dbReference>
<protein>
    <submittedName>
        <fullName evidence="3 4">Uncharacterized protein</fullName>
    </submittedName>
</protein>
<dbReference type="InterPro" id="IPR056498">
    <property type="entry name" value="DAAF9_N"/>
</dbReference>
<dbReference type="EMBL" id="AMQN01010752">
    <property type="status" value="NOT_ANNOTATED_CDS"/>
    <property type="molecule type" value="Genomic_DNA"/>
</dbReference>
<reference evidence="5" key="1">
    <citation type="submission" date="2012-12" db="EMBL/GenBank/DDBJ databases">
        <authorList>
            <person name="Hellsten U."/>
            <person name="Grimwood J."/>
            <person name="Chapman J.A."/>
            <person name="Shapiro H."/>
            <person name="Aerts A."/>
            <person name="Otillar R.P."/>
            <person name="Terry A.Y."/>
            <person name="Boore J.L."/>
            <person name="Simakov O."/>
            <person name="Marletaz F."/>
            <person name="Cho S.-J."/>
            <person name="Edsinger-Gonzales E."/>
            <person name="Havlak P."/>
            <person name="Kuo D.-H."/>
            <person name="Larsson T."/>
            <person name="Lv J."/>
            <person name="Arendt D."/>
            <person name="Savage R."/>
            <person name="Osoegawa K."/>
            <person name="de Jong P."/>
            <person name="Lindberg D.R."/>
            <person name="Seaver E.C."/>
            <person name="Weisblat D.A."/>
            <person name="Putnam N.H."/>
            <person name="Grigoriev I.V."/>
            <person name="Rokhsar D.S."/>
        </authorList>
    </citation>
    <scope>NUCLEOTIDE SEQUENCE</scope>
    <source>
        <strain evidence="5">I ESC-2004</strain>
    </source>
</reference>
<accession>R7TVU5</accession>
<evidence type="ECO:0000313" key="5">
    <source>
        <dbReference type="Proteomes" id="UP000014760"/>
    </source>
</evidence>
<gene>
    <name evidence="3" type="ORF">CAPTEDRAFT_187846</name>
</gene>
<reference evidence="4" key="3">
    <citation type="submission" date="2015-06" db="UniProtKB">
        <authorList>
            <consortium name="EnsemblMetazoa"/>
        </authorList>
    </citation>
    <scope>IDENTIFICATION</scope>
</reference>
<dbReference type="OrthoDB" id="72033at2759"/>
<organism evidence="3">
    <name type="scientific">Capitella teleta</name>
    <name type="common">Polychaete worm</name>
    <dbReference type="NCBI Taxonomy" id="283909"/>
    <lineage>
        <taxon>Eukaryota</taxon>
        <taxon>Metazoa</taxon>
        <taxon>Spiralia</taxon>
        <taxon>Lophotrochozoa</taxon>
        <taxon>Annelida</taxon>
        <taxon>Polychaeta</taxon>
        <taxon>Sedentaria</taxon>
        <taxon>Scolecida</taxon>
        <taxon>Capitellidae</taxon>
        <taxon>Capitella</taxon>
    </lineage>
</organism>
<feature type="domain" description="DAAF9 pita-bread-like" evidence="2">
    <location>
        <begin position="264"/>
        <end position="360"/>
    </location>
</feature>
<name>R7TVU5_CAPTE</name>
<keyword evidence="5" id="KW-1185">Reference proteome</keyword>
<dbReference type="OMA" id="TTHEMKH"/>
<evidence type="ECO:0000313" key="4">
    <source>
        <dbReference type="EnsemblMetazoa" id="CapteP187846"/>
    </source>
</evidence>
<evidence type="ECO:0000259" key="1">
    <source>
        <dbReference type="Pfam" id="PF23281"/>
    </source>
</evidence>